<sequence length="170" mass="19456">MASSLLRSAARELRRSIPHRSSYPPRLASALTERPRLLSTDCAGRTQSSSNHKKMNSSSPSLPNAAQFQSHLENLLRPDCAVSIETIKEQFSKDELMAFKRYLLEKMEQTLDECSDVLEERSSLLRQLKVILEDRNKRSAQKYLLVKQWAVLISYSSVFALALYNLYLFS</sequence>
<dbReference type="OrthoDB" id="702599at2759"/>
<dbReference type="Proteomes" id="UP000479710">
    <property type="component" value="Unassembled WGS sequence"/>
</dbReference>
<proteinExistence type="predicted"/>
<evidence type="ECO:0000256" key="1">
    <source>
        <dbReference type="SAM" id="MobiDB-lite"/>
    </source>
</evidence>
<dbReference type="EMBL" id="SPHZ02000006">
    <property type="protein sequence ID" value="KAF0914946.1"/>
    <property type="molecule type" value="Genomic_DNA"/>
</dbReference>
<comment type="caution">
    <text evidence="3">The sequence shown here is derived from an EMBL/GenBank/DDBJ whole genome shotgun (WGS) entry which is preliminary data.</text>
</comment>
<feature type="transmembrane region" description="Helical" evidence="2">
    <location>
        <begin position="144"/>
        <end position="167"/>
    </location>
</feature>
<protein>
    <submittedName>
        <fullName evidence="3">Uncharacterized protein</fullName>
    </submittedName>
</protein>
<gene>
    <name evidence="3" type="ORF">E2562_032926</name>
</gene>
<feature type="region of interest" description="Disordered" evidence="1">
    <location>
        <begin position="42"/>
        <end position="64"/>
    </location>
</feature>
<evidence type="ECO:0000313" key="3">
    <source>
        <dbReference type="EMBL" id="KAF0914946.1"/>
    </source>
</evidence>
<organism evidence="3 4">
    <name type="scientific">Oryza meyeriana var. granulata</name>
    <dbReference type="NCBI Taxonomy" id="110450"/>
    <lineage>
        <taxon>Eukaryota</taxon>
        <taxon>Viridiplantae</taxon>
        <taxon>Streptophyta</taxon>
        <taxon>Embryophyta</taxon>
        <taxon>Tracheophyta</taxon>
        <taxon>Spermatophyta</taxon>
        <taxon>Magnoliopsida</taxon>
        <taxon>Liliopsida</taxon>
        <taxon>Poales</taxon>
        <taxon>Poaceae</taxon>
        <taxon>BOP clade</taxon>
        <taxon>Oryzoideae</taxon>
        <taxon>Oryzeae</taxon>
        <taxon>Oryzinae</taxon>
        <taxon>Oryza</taxon>
        <taxon>Oryza meyeriana</taxon>
    </lineage>
</organism>
<keyword evidence="4" id="KW-1185">Reference proteome</keyword>
<keyword evidence="2" id="KW-0812">Transmembrane</keyword>
<keyword evidence="2" id="KW-1133">Transmembrane helix</keyword>
<keyword evidence="2" id="KW-0472">Membrane</keyword>
<evidence type="ECO:0000256" key="2">
    <source>
        <dbReference type="SAM" id="Phobius"/>
    </source>
</evidence>
<reference evidence="3 4" key="1">
    <citation type="submission" date="2019-11" db="EMBL/GenBank/DDBJ databases">
        <title>Whole genome sequence of Oryza granulata.</title>
        <authorList>
            <person name="Li W."/>
        </authorList>
    </citation>
    <scope>NUCLEOTIDE SEQUENCE [LARGE SCALE GENOMIC DNA]</scope>
    <source>
        <strain evidence="4">cv. Menghai</strain>
        <tissue evidence="3">Leaf</tissue>
    </source>
</reference>
<name>A0A6G1DR98_9ORYZ</name>
<dbReference type="AlphaFoldDB" id="A0A6G1DR98"/>
<accession>A0A6G1DR98</accession>
<evidence type="ECO:0000313" key="4">
    <source>
        <dbReference type="Proteomes" id="UP000479710"/>
    </source>
</evidence>